<evidence type="ECO:0000313" key="1">
    <source>
        <dbReference type="EMBL" id="KER37250.1"/>
    </source>
</evidence>
<dbReference type="EMBL" id="JANF02000027">
    <property type="protein sequence ID" value="KER37250.1"/>
    <property type="molecule type" value="Genomic_DNA"/>
</dbReference>
<dbReference type="Pfam" id="PF07799">
    <property type="entry name" value="DUF1643"/>
    <property type="match status" value="1"/>
</dbReference>
<gene>
    <name evidence="1" type="ORF">AL00_06135</name>
</gene>
<dbReference type="InterPro" id="IPR012441">
    <property type="entry name" value="DUF1643"/>
</dbReference>
<accession>A0A8E1C3G6</accession>
<evidence type="ECO:0008006" key="3">
    <source>
        <dbReference type="Google" id="ProtNLM"/>
    </source>
</evidence>
<comment type="caution">
    <text evidence="1">The sequence shown here is derived from an EMBL/GenBank/DDBJ whole genome shotgun (WGS) entry which is preliminary data.</text>
</comment>
<proteinExistence type="predicted"/>
<reference evidence="1 2" key="1">
    <citation type="submission" date="2014-05" db="EMBL/GenBank/DDBJ databases">
        <title>Genome Announcement of Sphingobium lucknowense F2.</title>
        <authorList>
            <person name="Lal R."/>
            <person name="Negi V."/>
            <person name="Lata P."/>
            <person name="Sangwan N."/>
            <person name="Gupta S.K."/>
            <person name="Rao D.L.N."/>
            <person name="Das S."/>
        </authorList>
    </citation>
    <scope>NUCLEOTIDE SEQUENCE [LARGE SCALE GENOMIC DNA]</scope>
    <source>
        <strain evidence="1 2">F2</strain>
    </source>
</reference>
<dbReference type="RefSeq" id="WP_020820845.1">
    <property type="nucleotide sequence ID" value="NZ_JANF02000027.1"/>
</dbReference>
<evidence type="ECO:0000313" key="2">
    <source>
        <dbReference type="Proteomes" id="UP000028135"/>
    </source>
</evidence>
<name>A0A8E1C3G6_9SPHN</name>
<dbReference type="AlphaFoldDB" id="A0A8E1C3G6"/>
<dbReference type="Proteomes" id="UP000028135">
    <property type="component" value="Unassembled WGS sequence"/>
</dbReference>
<organism evidence="1 2">
    <name type="scientific">Sphingobium indicum F2</name>
    <dbReference type="NCBI Taxonomy" id="1450518"/>
    <lineage>
        <taxon>Bacteria</taxon>
        <taxon>Pseudomonadati</taxon>
        <taxon>Pseudomonadota</taxon>
        <taxon>Alphaproteobacteria</taxon>
        <taxon>Sphingomonadales</taxon>
        <taxon>Sphingomonadaceae</taxon>
        <taxon>Sphingobium</taxon>
    </lineage>
</organism>
<protein>
    <recommendedName>
        <fullName evidence="3">DUF1643 domain-containing protein</fullName>
    </recommendedName>
</protein>
<sequence>MGAIISECGKYRYRLERFASPHATLTAIIMVNPSTADATSDDATIRKLRGFGERNQWGHLVIGNLFAYRTTDVRGLGGVADPVGPENDDHLIRILAECDQVICAWGPINKQPKMRRNRFWDVLGLIHGSGLDPLCIGEPAKCGHPKHPLMLPYSSPIMKWKRP</sequence>